<evidence type="ECO:0000313" key="2">
    <source>
        <dbReference type="Proteomes" id="UP000240934"/>
    </source>
</evidence>
<reference evidence="1 2" key="1">
    <citation type="submission" date="2017-10" db="EMBL/GenBank/DDBJ databases">
        <title>Antibacterial composition for extension of chilled fish shelf life and decreasing of risk of food-borne infections, bacteriophage strains for its preparation.</title>
        <authorList>
            <person name="Zulkarneev E.R."/>
            <person name="Aleshkin A.V."/>
            <person name="Rubalsky O.V."/>
            <person name="Kiseleva I.A."/>
            <person name="Rubalskii E.O."/>
            <person name="Lebedev S.N."/>
        </authorList>
    </citation>
    <scope>NUCLEOTIDE SEQUENCE [LARGE SCALE GENOMIC DNA]</scope>
</reference>
<organism evidence="1 2">
    <name type="scientific">Aeromonas phage Ah1</name>
    <dbReference type="NCBI Taxonomy" id="2053701"/>
    <lineage>
        <taxon>Viruses</taxon>
        <taxon>Duplodnaviria</taxon>
        <taxon>Heunggongvirae</taxon>
        <taxon>Uroviricota</taxon>
        <taxon>Caudoviricetes</taxon>
        <taxon>Pantevenvirales</taxon>
        <taxon>Straboviridae</taxon>
        <taxon>Cinqassovirus</taxon>
        <taxon>Cinqassovirus ah1</taxon>
    </lineage>
</organism>
<dbReference type="EMBL" id="MG250483">
    <property type="protein sequence ID" value="AUE22750.1"/>
    <property type="molecule type" value="Genomic_DNA"/>
</dbReference>
<proteinExistence type="predicted"/>
<sequence length="201" mass="23252">MNRIGMKIVHFTITRIICVDNARNKVYACVCEECSKKTWLGEPVFPGTFQQIERLMCWCNRRYPFTAQQKETLVRRNLSNTKFKLHMPPSPKEDWHRESQVALTCEHGHIFYEKVGKVMFDAPTCTICVGIQNKKPKHLAIQITSEYAKKHGYTIRQVSGWAGNSTQYQVTCKQHGSFDLSLRRIKSDAICELCSTYKKSP</sequence>
<keyword evidence="2" id="KW-1185">Reference proteome</keyword>
<protein>
    <submittedName>
        <fullName evidence="1">Uncharacterized protein</fullName>
    </submittedName>
</protein>
<name>A0A2H4YF02_9CAUD</name>
<dbReference type="Proteomes" id="UP000240934">
    <property type="component" value="Segment"/>
</dbReference>
<gene>
    <name evidence="1" type="ORF">Ah1_00232</name>
</gene>
<evidence type="ECO:0000313" key="1">
    <source>
        <dbReference type="EMBL" id="AUE22750.1"/>
    </source>
</evidence>
<accession>A0A2H4YF02</accession>